<dbReference type="CDD" id="cd01586">
    <property type="entry name" value="AcnA_IRP"/>
    <property type="match status" value="1"/>
</dbReference>
<dbReference type="eggNOG" id="COG1048">
    <property type="taxonomic scope" value="Bacteria"/>
</dbReference>
<dbReference type="AlphaFoldDB" id="F0NYH9"/>
<evidence type="ECO:0000256" key="6">
    <source>
        <dbReference type="ARBA" id="ARBA00023014"/>
    </source>
</evidence>
<dbReference type="InterPro" id="IPR018136">
    <property type="entry name" value="Aconitase_4Fe-4S_BS"/>
</dbReference>
<dbReference type="STRING" id="865938.Weevi_0380"/>
<dbReference type="PRINTS" id="PR00415">
    <property type="entry name" value="ACONITASE"/>
</dbReference>
<keyword evidence="13" id="KW-1185">Reference proteome</keyword>
<name>F0NYH9_WEEVC</name>
<evidence type="ECO:0000313" key="12">
    <source>
        <dbReference type="EMBL" id="ADX67099.1"/>
    </source>
</evidence>
<dbReference type="InterPro" id="IPR000573">
    <property type="entry name" value="AconitaseA/IPMdHydase_ssu_swvl"/>
</dbReference>
<dbReference type="CDD" id="cd01580">
    <property type="entry name" value="AcnA_IRP_Swivel"/>
    <property type="match status" value="1"/>
</dbReference>
<dbReference type="GO" id="GO:0006099">
    <property type="term" value="P:tricarboxylic acid cycle"/>
    <property type="evidence" value="ECO:0007669"/>
    <property type="project" value="UniProtKB-UniPathway"/>
</dbReference>
<dbReference type="HOGENOM" id="CLU_013476_2_1_10"/>
<protein>
    <recommendedName>
        <fullName evidence="9">Aconitate hydratase</fullName>
        <shortName evidence="9">Aconitase</shortName>
        <ecNumber evidence="9">4.2.1.3</ecNumber>
    </recommendedName>
</protein>
<keyword evidence="6 9" id="KW-0411">Iron-sulfur</keyword>
<dbReference type="EC" id="4.2.1.3" evidence="9"/>
<dbReference type="SUPFAM" id="SSF53732">
    <property type="entry name" value="Aconitase iron-sulfur domain"/>
    <property type="match status" value="1"/>
</dbReference>
<accession>F0NYH9</accession>
<dbReference type="Proteomes" id="UP000008641">
    <property type="component" value="Chromosome"/>
</dbReference>
<comment type="catalytic activity">
    <reaction evidence="8 9">
        <text>citrate = D-threo-isocitrate</text>
        <dbReference type="Rhea" id="RHEA:10336"/>
        <dbReference type="ChEBI" id="CHEBI:15562"/>
        <dbReference type="ChEBI" id="CHEBI:16947"/>
        <dbReference type="EC" id="4.2.1.3"/>
    </reaction>
</comment>
<comment type="cofactor">
    <cofactor evidence="1">
        <name>[4Fe-4S] cluster</name>
        <dbReference type="ChEBI" id="CHEBI:49883"/>
    </cofactor>
</comment>
<keyword evidence="7 9" id="KW-0456">Lyase</keyword>
<feature type="domain" description="Aconitase/3-isopropylmalate dehydratase large subunit alpha/beta/alpha" evidence="10">
    <location>
        <begin position="71"/>
        <end position="594"/>
    </location>
</feature>
<evidence type="ECO:0000256" key="2">
    <source>
        <dbReference type="ARBA" id="ARBA00004717"/>
    </source>
</evidence>
<gene>
    <name evidence="12" type="ordered locus">Weevi_0380</name>
</gene>
<dbReference type="PROSITE" id="PS00450">
    <property type="entry name" value="ACONITASE_1"/>
    <property type="match status" value="1"/>
</dbReference>
<dbReference type="EMBL" id="CP002455">
    <property type="protein sequence ID" value="ADX67099.1"/>
    <property type="molecule type" value="Genomic_DNA"/>
</dbReference>
<dbReference type="SUPFAM" id="SSF52016">
    <property type="entry name" value="LeuD/IlvD-like"/>
    <property type="match status" value="1"/>
</dbReference>
<evidence type="ECO:0000256" key="9">
    <source>
        <dbReference type="RuleBase" id="RU361275"/>
    </source>
</evidence>
<reference evidence="13" key="2">
    <citation type="journal article" date="2011" name="Stand. Genomic Sci.">
        <title>Complete genome sequence of Weeksella virosa type strain (9751T).</title>
        <authorList>
            <person name="Lang E."/>
            <person name="Teshima H."/>
            <person name="Lucas S."/>
            <person name="Lapidus A."/>
            <person name="Hammon N."/>
            <person name="Deshpande S."/>
            <person name="Nolan M."/>
            <person name="Cheng J."/>
            <person name="Pitluck S."/>
            <person name="Liolios K."/>
            <person name="Pagani I."/>
            <person name="Mikhailova N."/>
            <person name="Ivanova N."/>
            <person name="Mavromatis K."/>
            <person name="Pati A."/>
            <person name="Tapia R."/>
            <person name="Han C."/>
            <person name="Goodwin L."/>
            <person name="Chen A."/>
            <person name="Palaniappan K."/>
            <person name="Land M."/>
            <person name="Hauser L."/>
            <person name="Chang Y."/>
            <person name="Jeffries C."/>
            <person name="Brambilla E."/>
            <person name="Kopitz M."/>
            <person name="Rohde M."/>
            <person name="Goker M."/>
            <person name="Tindall B."/>
            <person name="Detter J."/>
            <person name="Woyke T."/>
            <person name="Bristow J."/>
            <person name="Eisen J."/>
            <person name="Markowitz V."/>
            <person name="Hugenholtz P."/>
            <person name="Klenk H."/>
            <person name="Kyrpides N."/>
        </authorList>
    </citation>
    <scope>NUCLEOTIDE SEQUENCE [LARGE SCALE GENOMIC DNA]</scope>
    <source>
        <strain evidence="13">ATCC 43766 / DSM 16922 / JCM 21250 / NBRC 16016 / NCTC 11634 / CL345/78</strain>
    </source>
</reference>
<sequence>MNYQKAKSVKNLTVNNTSYQYSSLKDLPEGSVDHLPFSIRILLENVLRNYDGFSITDEHVQTLIHWTPEPVDKDIPFKPARILMQDFTGVPAVVDMASLRAEYVRQGKDGQKINPAIPVDLVIDHSVQVDYFGTDYSYGKNVELEYERNKERYELLKWAQKGLKNFTVVPPGMGICHQVNLEYLAKGVIARDGWLFPDTLVGTDSHTPMVNGIGVIAWGVGGIEAEAAMLGQPIFFTCPEVIGLKLTGEIPAHCTATDMVLSITKVLREKGVVGKFVEVFGDGLDSLTVTDRATISNMSPEFGCTVTYFPIDHRTLEYMHSTNRSQEQIHIVEDYCKENLLWRTGKEQIKYSSVVEFDLGSLEPTVSGPKRPQDKILVKDLAEKFAGLLESEHNREYQSVPTRKESAWLADGGSGTEFTFGKVPIENTDPRPHEVVKESIQSVRIINKNKEFVLSDGSIVIAAITSCTNTSNPAVMVGAGLLARNAVERGLRTKSWVKTSLAPGSKVVTQYLERSGLNADLDALRFHNVGYGCTSCIGNSGPLPPQIAEAVDKGELVVASVLSGNRNFEARVHPQVKMNFLMSPMLVVAYALVGRVDVNLLEDPLDYDPNGEPVYLKDIWPSREEIVKTINECMKQEDFKEVYDVIFDGSTDWQNLEVNLDQNFEWNPNSTYIKEAPFFEHLKVTPESIQDIKDARVLLYLGDSVTTDHISPAGSFRPDSAAGKYLEEHGVQQTDFNSYGSRRGNHEVMMRGTFANVRIKNKIADKEGGFSRYFPTNEVKTVYETAQEYAKDHTPLIVLAGKEYGSGSSRDWAAKGTFLLGVKAVIAESFERIHRSNLVGMGVAPLVFEAGQNAETLGLDGSETFSITGLAEDLKPHKVLVVKAIHPSGKETDFKVIARLDSDIEIEYFKNEGILQYVLREYLKQ</sequence>
<dbReference type="Pfam" id="PF00330">
    <property type="entry name" value="Aconitase"/>
    <property type="match status" value="1"/>
</dbReference>
<evidence type="ECO:0000259" key="11">
    <source>
        <dbReference type="Pfam" id="PF00694"/>
    </source>
</evidence>
<comment type="function">
    <text evidence="9">Catalyzes the isomerization of citrate to isocitrate via cis-aconitate.</text>
</comment>
<dbReference type="Pfam" id="PF00694">
    <property type="entry name" value="Aconitase_C"/>
    <property type="match status" value="1"/>
</dbReference>
<dbReference type="Gene3D" id="6.10.190.10">
    <property type="match status" value="1"/>
</dbReference>
<evidence type="ECO:0000256" key="1">
    <source>
        <dbReference type="ARBA" id="ARBA00001966"/>
    </source>
</evidence>
<evidence type="ECO:0000256" key="7">
    <source>
        <dbReference type="ARBA" id="ARBA00023239"/>
    </source>
</evidence>
<evidence type="ECO:0000256" key="8">
    <source>
        <dbReference type="ARBA" id="ARBA00023501"/>
    </source>
</evidence>
<reference evidence="12 13" key="1">
    <citation type="journal article" date="2011" name="Stand. Genomic Sci.">
        <title>Complete genome sequence of Weeksella virosa type strain (9751).</title>
        <authorList>
            <person name="Lang E."/>
            <person name="Teshima H."/>
            <person name="Lucas S."/>
            <person name="Lapidus A."/>
            <person name="Hammon N."/>
            <person name="Deshpande S."/>
            <person name="Nolan M."/>
            <person name="Cheng J.F."/>
            <person name="Pitluck S."/>
            <person name="Liolios K."/>
            <person name="Pagani I."/>
            <person name="Mikhailova N."/>
            <person name="Ivanova N."/>
            <person name="Mavromatis K."/>
            <person name="Pati A."/>
            <person name="Tapia R."/>
            <person name="Han C."/>
            <person name="Goodwin L."/>
            <person name="Chen A."/>
            <person name="Palaniappan K."/>
            <person name="Land M."/>
            <person name="Hauser L."/>
            <person name="Chang Y.J."/>
            <person name="Jeffries C.D."/>
            <person name="Brambilla E.M."/>
            <person name="Kopitz M."/>
            <person name="Rohde M."/>
            <person name="Goker M."/>
            <person name="Tindall B.J."/>
            <person name="Detter J.C."/>
            <person name="Woyke T."/>
            <person name="Bristow J."/>
            <person name="Eisen J.A."/>
            <person name="Markowitz V."/>
            <person name="Hugenholtz P."/>
            <person name="Klenk H.P."/>
            <person name="Kyrpides N.C."/>
        </authorList>
    </citation>
    <scope>NUCLEOTIDE SEQUENCE [LARGE SCALE GENOMIC DNA]</scope>
    <source>
        <strain evidence="13">ATCC 43766 / DSM 16922 / JCM 21250 / NBRC 16016 / NCTC 11634 / CL345/78</strain>
    </source>
</reference>
<comment type="similarity">
    <text evidence="3 9">Belongs to the aconitase/IPM isomerase family.</text>
</comment>
<dbReference type="InterPro" id="IPR015928">
    <property type="entry name" value="Aconitase/3IPM_dehydase_swvl"/>
</dbReference>
<dbReference type="KEGG" id="wvi:Weevi_0380"/>
<dbReference type="NCBIfam" id="TIGR01341">
    <property type="entry name" value="aconitase_1"/>
    <property type="match status" value="1"/>
</dbReference>
<evidence type="ECO:0000256" key="4">
    <source>
        <dbReference type="ARBA" id="ARBA00022723"/>
    </source>
</evidence>
<organism evidence="12 13">
    <name type="scientific">Weeksella virosa (strain ATCC 43766 / DSM 16922 / JCM 21250 / CCUG 30538 / CDC 9751 / IAM 14551 / NBRC 16016 / NCTC 11634 / CL345/78)</name>
    <dbReference type="NCBI Taxonomy" id="865938"/>
    <lineage>
        <taxon>Bacteria</taxon>
        <taxon>Pseudomonadati</taxon>
        <taxon>Bacteroidota</taxon>
        <taxon>Flavobacteriia</taxon>
        <taxon>Flavobacteriales</taxon>
        <taxon>Weeksellaceae</taxon>
        <taxon>Weeksella</taxon>
    </lineage>
</organism>
<dbReference type="PANTHER" id="PTHR11670">
    <property type="entry name" value="ACONITASE/IRON-RESPONSIVE ELEMENT FAMILY MEMBER"/>
    <property type="match status" value="1"/>
</dbReference>
<dbReference type="FunFam" id="3.20.19.10:FF:000001">
    <property type="entry name" value="Aconitate hydratase"/>
    <property type="match status" value="1"/>
</dbReference>
<dbReference type="GO" id="GO:0051539">
    <property type="term" value="F:4 iron, 4 sulfur cluster binding"/>
    <property type="evidence" value="ECO:0007669"/>
    <property type="project" value="UniProtKB-KW"/>
</dbReference>
<dbReference type="Gene3D" id="3.30.499.10">
    <property type="entry name" value="Aconitase, domain 3"/>
    <property type="match status" value="2"/>
</dbReference>
<evidence type="ECO:0000259" key="10">
    <source>
        <dbReference type="Pfam" id="PF00330"/>
    </source>
</evidence>
<feature type="domain" description="Aconitase A/isopropylmalate dehydratase small subunit swivel" evidence="11">
    <location>
        <begin position="724"/>
        <end position="850"/>
    </location>
</feature>
<keyword evidence="9" id="KW-0004">4Fe-4S</keyword>
<dbReference type="InterPro" id="IPR036008">
    <property type="entry name" value="Aconitase_4Fe-4S_dom"/>
</dbReference>
<dbReference type="NCBIfam" id="NF006757">
    <property type="entry name" value="PRK09277.1"/>
    <property type="match status" value="1"/>
</dbReference>
<dbReference type="InterPro" id="IPR001030">
    <property type="entry name" value="Acoase/IPM_deHydtase_lsu_aba"/>
</dbReference>
<dbReference type="UniPathway" id="UPA00223">
    <property type="reaction ID" value="UER00718"/>
</dbReference>
<dbReference type="GO" id="GO:0003994">
    <property type="term" value="F:aconitate hydratase activity"/>
    <property type="evidence" value="ECO:0007669"/>
    <property type="project" value="UniProtKB-EC"/>
</dbReference>
<dbReference type="OrthoDB" id="9764318at2"/>
<dbReference type="NCBIfam" id="NF009520">
    <property type="entry name" value="PRK12881.1"/>
    <property type="match status" value="1"/>
</dbReference>
<evidence type="ECO:0000256" key="5">
    <source>
        <dbReference type="ARBA" id="ARBA00023004"/>
    </source>
</evidence>
<keyword evidence="4" id="KW-0479">Metal-binding</keyword>
<dbReference type="Gene3D" id="3.20.19.10">
    <property type="entry name" value="Aconitase, domain 4"/>
    <property type="match status" value="1"/>
</dbReference>
<comment type="pathway">
    <text evidence="2">Carbohydrate metabolism; tricarboxylic acid cycle; isocitrate from oxaloacetate: step 2/2.</text>
</comment>
<dbReference type="InterPro" id="IPR044137">
    <property type="entry name" value="AcnA_IRP_Swivel"/>
</dbReference>
<dbReference type="GO" id="GO:0046872">
    <property type="term" value="F:metal ion binding"/>
    <property type="evidence" value="ECO:0007669"/>
    <property type="project" value="UniProtKB-KW"/>
</dbReference>
<evidence type="ECO:0000313" key="13">
    <source>
        <dbReference type="Proteomes" id="UP000008641"/>
    </source>
</evidence>
<dbReference type="RefSeq" id="WP_013597491.1">
    <property type="nucleotide sequence ID" value="NC_015144.1"/>
</dbReference>
<dbReference type="InterPro" id="IPR006249">
    <property type="entry name" value="Aconitase/IRP2"/>
</dbReference>
<dbReference type="InterPro" id="IPR015931">
    <property type="entry name" value="Acnase/IPM_dHydase_lsu_aba_1/3"/>
</dbReference>
<evidence type="ECO:0000256" key="3">
    <source>
        <dbReference type="ARBA" id="ARBA00007185"/>
    </source>
</evidence>
<keyword evidence="5 9" id="KW-0408">Iron</keyword>
<proteinExistence type="inferred from homology"/>